<gene>
    <name evidence="1" type="ORF">GCM10017044_20200</name>
</gene>
<dbReference type="Gene3D" id="3.40.50.300">
    <property type="entry name" value="P-loop containing nucleotide triphosphate hydrolases"/>
    <property type="match status" value="1"/>
</dbReference>
<keyword evidence="1" id="KW-0418">Kinase</keyword>
<proteinExistence type="predicted"/>
<organism evidence="1 2">
    <name type="scientific">Kordiimonas sediminis</name>
    <dbReference type="NCBI Taxonomy" id="1735581"/>
    <lineage>
        <taxon>Bacteria</taxon>
        <taxon>Pseudomonadati</taxon>
        <taxon>Pseudomonadota</taxon>
        <taxon>Alphaproteobacteria</taxon>
        <taxon>Kordiimonadales</taxon>
        <taxon>Kordiimonadaceae</taxon>
        <taxon>Kordiimonas</taxon>
    </lineage>
</organism>
<keyword evidence="1" id="KW-0808">Transferase</keyword>
<protein>
    <submittedName>
        <fullName evidence="1">Kinase</fullName>
    </submittedName>
</protein>
<dbReference type="Proteomes" id="UP000630923">
    <property type="component" value="Unassembled WGS sequence"/>
</dbReference>
<evidence type="ECO:0000313" key="2">
    <source>
        <dbReference type="Proteomes" id="UP000630923"/>
    </source>
</evidence>
<dbReference type="SUPFAM" id="SSF52540">
    <property type="entry name" value="P-loop containing nucleoside triphosphate hydrolases"/>
    <property type="match status" value="1"/>
</dbReference>
<comment type="caution">
    <text evidence="1">The sequence shown here is derived from an EMBL/GenBank/DDBJ whole genome shotgun (WGS) entry which is preliminary data.</text>
</comment>
<reference evidence="1" key="2">
    <citation type="submission" date="2020-09" db="EMBL/GenBank/DDBJ databases">
        <authorList>
            <person name="Sun Q."/>
            <person name="Kim S."/>
        </authorList>
    </citation>
    <scope>NUCLEOTIDE SEQUENCE</scope>
    <source>
        <strain evidence="1">KCTC 42590</strain>
    </source>
</reference>
<dbReference type="InterPro" id="IPR027417">
    <property type="entry name" value="P-loop_NTPase"/>
</dbReference>
<accession>A0A919E8J9</accession>
<dbReference type="GO" id="GO:0016301">
    <property type="term" value="F:kinase activity"/>
    <property type="evidence" value="ECO:0007669"/>
    <property type="project" value="UniProtKB-KW"/>
</dbReference>
<sequence length="319" mass="35982">MVFLDNKSFGFPSKDSYNTESDSFWVVYSYSVTSEVPISIDTQHIYEPALFEALSSRLNVPLKNRVLSIIAISGPQGSGKSTLAGGLARHLGGEGLSAVVLSIDDLYFTKSERLKLAKTVHPLFKTRGVPGTHDIELGNSILDALPEASEETPVLLPRFDKAADDRAPIDHWQKMTAPPHLIILEGWCVGLPAEENRTLLSPINTLEAQEDPDCVWRQYVNAQLAGPYADFFARIDHLIYLQIPSFDHVFRWRSWQEQKLTTSDAHQKRMSPEDLIRFIDHYERLTKHGMRTLPKIADTLIKVQDDHSMQISDVQLPHP</sequence>
<dbReference type="EMBL" id="BNCI01000002">
    <property type="protein sequence ID" value="GHF25370.1"/>
    <property type="molecule type" value="Genomic_DNA"/>
</dbReference>
<keyword evidence="2" id="KW-1185">Reference proteome</keyword>
<name>A0A919E8J9_9PROT</name>
<reference evidence="1" key="1">
    <citation type="journal article" date="2014" name="Int. J. Syst. Evol. Microbiol.">
        <title>Complete genome sequence of Corynebacterium casei LMG S-19264T (=DSM 44701T), isolated from a smear-ripened cheese.</title>
        <authorList>
            <consortium name="US DOE Joint Genome Institute (JGI-PGF)"/>
            <person name="Walter F."/>
            <person name="Albersmeier A."/>
            <person name="Kalinowski J."/>
            <person name="Ruckert C."/>
        </authorList>
    </citation>
    <scope>NUCLEOTIDE SEQUENCE</scope>
    <source>
        <strain evidence="1">KCTC 42590</strain>
    </source>
</reference>
<dbReference type="AlphaFoldDB" id="A0A919E8J9"/>
<evidence type="ECO:0000313" key="1">
    <source>
        <dbReference type="EMBL" id="GHF25370.1"/>
    </source>
</evidence>